<gene>
    <name evidence="3" type="ORF">C8F04DRAFT_1394206</name>
</gene>
<dbReference type="Proteomes" id="UP001218188">
    <property type="component" value="Unassembled WGS sequence"/>
</dbReference>
<dbReference type="AlphaFoldDB" id="A0AAD6T2D4"/>
<dbReference type="InterPro" id="IPR001810">
    <property type="entry name" value="F-box_dom"/>
</dbReference>
<evidence type="ECO:0000313" key="4">
    <source>
        <dbReference type="Proteomes" id="UP001218188"/>
    </source>
</evidence>
<dbReference type="SUPFAM" id="SSF81383">
    <property type="entry name" value="F-box domain"/>
    <property type="match status" value="1"/>
</dbReference>
<comment type="caution">
    <text evidence="3">The sequence shown here is derived from an EMBL/GenBank/DDBJ whole genome shotgun (WGS) entry which is preliminary data.</text>
</comment>
<accession>A0AAD6T2D4</accession>
<dbReference type="EMBL" id="JARJCM010000042">
    <property type="protein sequence ID" value="KAJ7036633.1"/>
    <property type="molecule type" value="Genomic_DNA"/>
</dbReference>
<keyword evidence="4" id="KW-1185">Reference proteome</keyword>
<evidence type="ECO:0000256" key="1">
    <source>
        <dbReference type="SAM" id="Coils"/>
    </source>
</evidence>
<feature type="coiled-coil region" evidence="1">
    <location>
        <begin position="106"/>
        <end position="133"/>
    </location>
</feature>
<name>A0AAD6T2D4_9AGAR</name>
<feature type="domain" description="F-box" evidence="2">
    <location>
        <begin position="564"/>
        <end position="597"/>
    </location>
</feature>
<sequence>MSQTSLSRLSVSHIRYIFQFFEDSELYDISFTCLRLHEPALLVLLSRRNIPDPLEKVEIRLGEIDNTLQALRVALFLPSIKQISVSFSQEVIPGMVTVMPFPPLTVDQLQTTTVRLLDEMNRLQRLLQKLQTVGDITLILPGSLEWNIRDVNLERGDIPDLFSWFPLINLLQETVQKHCISLRVTTSPFWSYGVTRPTAAKGRLVPHLVRKVFKRTRDTDMSALARWEGITYRPHSIPPTVVLRSPSCLTHFYIQTTLLLFPGTAGWTFSVLKHSPIASLHISGLNISQSDWGPIASKIADAAPGLLELDFDDEEIEPDCLVRRLLNRLTRLTSLKIGPRMSVYLTYPRIFSHLSSWYLPAFRSLTKLSAPAPYVSLFLMRPHPLPALTSLEIPPTNIWKIATHHHTLIYLHLPKILRRLRDINHILYPLPVTISSEWRGHETSFLLAQHIDTSLALDPVKSDALREITHLVLEDFNSSLHPQCNCVYHWLKLFPSLQQISWQGTTGHRHATDTDIPRLAREISRSSPTVKNLIVNGTHYSICRILTSADEGPGLAGGMSSTLVDLPPEVLLSIFEFLDAELLSLSVLCRRLHFLALPLFLGRHSIPAPSEKTLVNFDAFCTPDDDVLRALTITLFVPSIEHLSCVFPDPTYIYRHLESIRRVTRLVKRLERVGKLSLEFYPNHFRLNTSIPKFYSENRVWELCYDALRDLMQAIGDKLCTSLSVIGCPVPVSAPFQSASIRIDSITDLHLAVDYSATPYSWWMFFALKNSPISSLKLDITADADLDAVDFAATLTTLSLKGGYVPTSAIVEFLRRHPRISNLTLPNRPSRNDPSTSTTDVARRLRLDDLVALCAPPAYILHFLQTCDPFPALQRIMIVLDDLPDSIWALTSIIERIHETYSSPPVIAVEIVVPLDVNLLTRSVGHISFMGGKWTHATRHIVALAVECDWDWFGTAPGYTGLDPGVVHVLLNWFTSFKGLRRISIEGPAMFIPSESDTLVGFAESLRRQLPALETIHFNQHTLFER</sequence>
<protein>
    <recommendedName>
        <fullName evidence="2">F-box domain-containing protein</fullName>
    </recommendedName>
</protein>
<dbReference type="Pfam" id="PF12937">
    <property type="entry name" value="F-box-like"/>
    <property type="match status" value="1"/>
</dbReference>
<dbReference type="InterPro" id="IPR036047">
    <property type="entry name" value="F-box-like_dom_sf"/>
</dbReference>
<reference evidence="3" key="1">
    <citation type="submission" date="2023-03" db="EMBL/GenBank/DDBJ databases">
        <title>Massive genome expansion in bonnet fungi (Mycena s.s.) driven by repeated elements and novel gene families across ecological guilds.</title>
        <authorList>
            <consortium name="Lawrence Berkeley National Laboratory"/>
            <person name="Harder C.B."/>
            <person name="Miyauchi S."/>
            <person name="Viragh M."/>
            <person name="Kuo A."/>
            <person name="Thoen E."/>
            <person name="Andreopoulos B."/>
            <person name="Lu D."/>
            <person name="Skrede I."/>
            <person name="Drula E."/>
            <person name="Henrissat B."/>
            <person name="Morin E."/>
            <person name="Kohler A."/>
            <person name="Barry K."/>
            <person name="LaButti K."/>
            <person name="Morin E."/>
            <person name="Salamov A."/>
            <person name="Lipzen A."/>
            <person name="Mereny Z."/>
            <person name="Hegedus B."/>
            <person name="Baldrian P."/>
            <person name="Stursova M."/>
            <person name="Weitz H."/>
            <person name="Taylor A."/>
            <person name="Grigoriev I.V."/>
            <person name="Nagy L.G."/>
            <person name="Martin F."/>
            <person name="Kauserud H."/>
        </authorList>
    </citation>
    <scope>NUCLEOTIDE SEQUENCE</scope>
    <source>
        <strain evidence="3">CBHHK200</strain>
    </source>
</reference>
<proteinExistence type="predicted"/>
<organism evidence="3 4">
    <name type="scientific">Mycena alexandri</name>
    <dbReference type="NCBI Taxonomy" id="1745969"/>
    <lineage>
        <taxon>Eukaryota</taxon>
        <taxon>Fungi</taxon>
        <taxon>Dikarya</taxon>
        <taxon>Basidiomycota</taxon>
        <taxon>Agaricomycotina</taxon>
        <taxon>Agaricomycetes</taxon>
        <taxon>Agaricomycetidae</taxon>
        <taxon>Agaricales</taxon>
        <taxon>Marasmiineae</taxon>
        <taxon>Mycenaceae</taxon>
        <taxon>Mycena</taxon>
    </lineage>
</organism>
<evidence type="ECO:0000313" key="3">
    <source>
        <dbReference type="EMBL" id="KAJ7036633.1"/>
    </source>
</evidence>
<evidence type="ECO:0000259" key="2">
    <source>
        <dbReference type="Pfam" id="PF12937"/>
    </source>
</evidence>
<keyword evidence="1" id="KW-0175">Coiled coil</keyword>